<dbReference type="Pfam" id="PF17325">
    <property type="entry name" value="SPG4"/>
    <property type="match status" value="1"/>
</dbReference>
<feature type="region of interest" description="Disordered" evidence="4">
    <location>
        <begin position="11"/>
        <end position="90"/>
    </location>
</feature>
<evidence type="ECO:0000256" key="1">
    <source>
        <dbReference type="ARBA" id="ARBA00003155"/>
    </source>
</evidence>
<dbReference type="KEGG" id="tdl:TDEL_0A02180"/>
<feature type="compositionally biased region" description="Polar residues" evidence="4">
    <location>
        <begin position="24"/>
        <end position="37"/>
    </location>
</feature>
<feature type="compositionally biased region" description="Low complexity" evidence="4">
    <location>
        <begin position="66"/>
        <end position="80"/>
    </location>
</feature>
<dbReference type="InterPro" id="IPR020485">
    <property type="entry name" value="Spg4"/>
</dbReference>
<dbReference type="eggNOG" id="ENOG502S7JY">
    <property type="taxonomic scope" value="Eukaryota"/>
</dbReference>
<dbReference type="AlphaFoldDB" id="G8ZLQ6"/>
<proteinExistence type="inferred from homology"/>
<dbReference type="EMBL" id="HE616742">
    <property type="protein sequence ID" value="CCE89550.1"/>
    <property type="molecule type" value="Genomic_DNA"/>
</dbReference>
<gene>
    <name evidence="5" type="primary">TDEL0A02180</name>
    <name evidence="5" type="ORF">TDEL_0A02180</name>
</gene>
<evidence type="ECO:0000313" key="6">
    <source>
        <dbReference type="Proteomes" id="UP000005627"/>
    </source>
</evidence>
<dbReference type="InParanoid" id="G8ZLQ6"/>
<evidence type="ECO:0000256" key="4">
    <source>
        <dbReference type="SAM" id="MobiDB-lite"/>
    </source>
</evidence>
<organism evidence="5 6">
    <name type="scientific">Torulaspora delbrueckii</name>
    <name type="common">Yeast</name>
    <name type="synonym">Candida colliculosa</name>
    <dbReference type="NCBI Taxonomy" id="4950"/>
    <lineage>
        <taxon>Eukaryota</taxon>
        <taxon>Fungi</taxon>
        <taxon>Dikarya</taxon>
        <taxon>Ascomycota</taxon>
        <taxon>Saccharomycotina</taxon>
        <taxon>Saccharomycetes</taxon>
        <taxon>Saccharomycetales</taxon>
        <taxon>Saccharomycetaceae</taxon>
        <taxon>Torulaspora</taxon>
    </lineage>
</organism>
<keyword evidence="6" id="KW-1185">Reference proteome</keyword>
<dbReference type="OrthoDB" id="4067991at2759"/>
<dbReference type="Proteomes" id="UP000005627">
    <property type="component" value="Chromosome 1"/>
</dbReference>
<evidence type="ECO:0000256" key="3">
    <source>
        <dbReference type="ARBA" id="ARBA00020398"/>
    </source>
</evidence>
<protein>
    <recommendedName>
        <fullName evidence="3">Stationary phase protein 4</fullName>
    </recommendedName>
</protein>
<comment type="function">
    <text evidence="1">Stationary phase-essential protein not required for growth on nonfermentable carbon sources.</text>
</comment>
<dbReference type="GeneID" id="11502727"/>
<evidence type="ECO:0000256" key="2">
    <source>
        <dbReference type="ARBA" id="ARBA00007045"/>
    </source>
</evidence>
<name>G8ZLQ6_TORDE</name>
<reference evidence="5 6" key="1">
    <citation type="journal article" date="2011" name="Proc. Natl. Acad. Sci. U.S.A.">
        <title>Evolutionary erosion of yeast sex chromosomes by mating-type switching accidents.</title>
        <authorList>
            <person name="Gordon J.L."/>
            <person name="Armisen D."/>
            <person name="Proux-Wera E."/>
            <person name="Oheigeartaigh S.S."/>
            <person name="Byrne K.P."/>
            <person name="Wolfe K.H."/>
        </authorList>
    </citation>
    <scope>NUCLEOTIDE SEQUENCE [LARGE SCALE GENOMIC DNA]</scope>
    <source>
        <strain evidence="6">ATCC 10662 / CBS 1146 / NBRC 0425 / NCYC 2629 / NRRL Y-866</strain>
    </source>
</reference>
<comment type="similarity">
    <text evidence="2">Belongs to the SPG4 family.</text>
</comment>
<dbReference type="HOGENOM" id="CLU_2158879_0_0_1"/>
<sequence length="117" mass="13149">MGIWDAFQVYNRSKHSSNPDKSGASHSNMSEGNTTYLYSHEVSEHSKKKKLTDDQLIAAGQDRKSSVSSDTSDDNNMMVMGSDGNPHMVDVSKLSQNEFKRLYEGMRKGEPDNRVNF</sequence>
<accession>G8ZLQ6</accession>
<dbReference type="RefSeq" id="XP_003678761.1">
    <property type="nucleotide sequence ID" value="XM_003678713.1"/>
</dbReference>
<evidence type="ECO:0000313" key="5">
    <source>
        <dbReference type="EMBL" id="CCE89550.1"/>
    </source>
</evidence>
<dbReference type="FunCoup" id="G8ZLQ6">
    <property type="interactions" value="50"/>
</dbReference>